<evidence type="ECO:0000256" key="1">
    <source>
        <dbReference type="ARBA" id="ARBA00011344"/>
    </source>
</evidence>
<dbReference type="InterPro" id="IPR013325">
    <property type="entry name" value="RNA_pol_sigma_r2"/>
</dbReference>
<dbReference type="SUPFAM" id="SSF88659">
    <property type="entry name" value="Sigma3 and sigma4 domains of RNA polymerase sigma factors"/>
    <property type="match status" value="1"/>
</dbReference>
<dbReference type="InterPro" id="IPR013324">
    <property type="entry name" value="RNA_pol_sigma_r3/r4-like"/>
</dbReference>
<dbReference type="InterPro" id="IPR013249">
    <property type="entry name" value="RNA_pol_sigma70_r4_t2"/>
</dbReference>
<keyword evidence="5" id="KW-1185">Reference proteome</keyword>
<dbReference type="NCBIfam" id="TIGR02937">
    <property type="entry name" value="sigma70-ECF"/>
    <property type="match status" value="1"/>
</dbReference>
<accession>A0A8J2UCL6</accession>
<dbReference type="InterPro" id="IPR007627">
    <property type="entry name" value="RNA_pol_sigma70_r2"/>
</dbReference>
<reference evidence="4" key="1">
    <citation type="journal article" date="2014" name="Int. J. Syst. Evol. Microbiol.">
        <title>Complete genome sequence of Corynebacterium casei LMG S-19264T (=DSM 44701T), isolated from a smear-ripened cheese.</title>
        <authorList>
            <consortium name="US DOE Joint Genome Institute (JGI-PGF)"/>
            <person name="Walter F."/>
            <person name="Albersmeier A."/>
            <person name="Kalinowski J."/>
            <person name="Ruckert C."/>
        </authorList>
    </citation>
    <scope>NUCLEOTIDE SEQUENCE</scope>
    <source>
        <strain evidence="4">CGMCC 1.15448</strain>
    </source>
</reference>
<dbReference type="CDD" id="cd06171">
    <property type="entry name" value="Sigma70_r4"/>
    <property type="match status" value="1"/>
</dbReference>
<comment type="subunit">
    <text evidence="1">Interacts transiently with the RNA polymerase catalytic core formed by RpoA, RpoB, RpoC and RpoZ (2 alpha, 1 beta, 1 beta' and 1 omega subunit) to form the RNA polymerase holoenzyme that can initiate transcription.</text>
</comment>
<reference evidence="4" key="2">
    <citation type="submission" date="2020-09" db="EMBL/GenBank/DDBJ databases">
        <authorList>
            <person name="Sun Q."/>
            <person name="Zhou Y."/>
        </authorList>
    </citation>
    <scope>NUCLEOTIDE SEQUENCE</scope>
    <source>
        <strain evidence="4">CGMCC 1.15448</strain>
    </source>
</reference>
<dbReference type="GO" id="GO:0006352">
    <property type="term" value="P:DNA-templated transcription initiation"/>
    <property type="evidence" value="ECO:0007669"/>
    <property type="project" value="InterPro"/>
</dbReference>
<feature type="domain" description="RNA polymerase sigma-70 region 2" evidence="2">
    <location>
        <begin position="2"/>
        <end position="64"/>
    </location>
</feature>
<dbReference type="EMBL" id="BMJC01000002">
    <property type="protein sequence ID" value="GGA98438.1"/>
    <property type="molecule type" value="Genomic_DNA"/>
</dbReference>
<dbReference type="SUPFAM" id="SSF88946">
    <property type="entry name" value="Sigma2 domain of RNA polymerase sigma factors"/>
    <property type="match status" value="1"/>
</dbReference>
<dbReference type="Gene3D" id="3.10.450.50">
    <property type="match status" value="1"/>
</dbReference>
<dbReference type="InterPro" id="IPR036388">
    <property type="entry name" value="WH-like_DNA-bd_sf"/>
</dbReference>
<dbReference type="AlphaFoldDB" id="A0A8J2UCL6"/>
<gene>
    <name evidence="4" type="ORF">GCM10011511_22180</name>
</gene>
<dbReference type="GO" id="GO:0016987">
    <property type="term" value="F:sigma factor activity"/>
    <property type="evidence" value="ECO:0007669"/>
    <property type="project" value="InterPro"/>
</dbReference>
<dbReference type="Pfam" id="PF08281">
    <property type="entry name" value="Sigma70_r4_2"/>
    <property type="match status" value="1"/>
</dbReference>
<dbReference type="Proteomes" id="UP000607559">
    <property type="component" value="Unassembled WGS sequence"/>
</dbReference>
<proteinExistence type="predicted"/>
<feature type="domain" description="RNA polymerase sigma factor 70 region 4 type 2" evidence="3">
    <location>
        <begin position="96"/>
        <end position="146"/>
    </location>
</feature>
<dbReference type="InterPro" id="IPR014284">
    <property type="entry name" value="RNA_pol_sigma-70_dom"/>
</dbReference>
<dbReference type="InterPro" id="IPR052704">
    <property type="entry name" value="ECF_Sigma-70_Domain"/>
</dbReference>
<name>A0A8J2UCL6_9BACT</name>
<dbReference type="PANTHER" id="PTHR30173:SF36">
    <property type="entry name" value="ECF RNA POLYMERASE SIGMA FACTOR SIGJ"/>
    <property type="match status" value="1"/>
</dbReference>
<organism evidence="4 5">
    <name type="scientific">Puia dinghuensis</name>
    <dbReference type="NCBI Taxonomy" id="1792502"/>
    <lineage>
        <taxon>Bacteria</taxon>
        <taxon>Pseudomonadati</taxon>
        <taxon>Bacteroidota</taxon>
        <taxon>Chitinophagia</taxon>
        <taxon>Chitinophagales</taxon>
        <taxon>Chitinophagaceae</taxon>
        <taxon>Puia</taxon>
    </lineage>
</organism>
<protein>
    <submittedName>
        <fullName evidence="4">RNA polymerase sigma24 factor</fullName>
    </submittedName>
</protein>
<comment type="caution">
    <text evidence="4">The sequence shown here is derived from an EMBL/GenBank/DDBJ whole genome shotgun (WGS) entry which is preliminary data.</text>
</comment>
<dbReference type="InterPro" id="IPR032710">
    <property type="entry name" value="NTF2-like_dom_sf"/>
</dbReference>
<evidence type="ECO:0000259" key="2">
    <source>
        <dbReference type="Pfam" id="PF04542"/>
    </source>
</evidence>
<evidence type="ECO:0000259" key="3">
    <source>
        <dbReference type="Pfam" id="PF08281"/>
    </source>
</evidence>
<dbReference type="Gene3D" id="1.10.1740.10">
    <property type="match status" value="1"/>
</dbReference>
<dbReference type="RefSeq" id="WP_188931475.1">
    <property type="nucleotide sequence ID" value="NZ_BMJC01000002.1"/>
</dbReference>
<dbReference type="Gene3D" id="1.10.10.10">
    <property type="entry name" value="Winged helix-like DNA-binding domain superfamily/Winged helix DNA-binding domain"/>
    <property type="match status" value="1"/>
</dbReference>
<dbReference type="PANTHER" id="PTHR30173">
    <property type="entry name" value="SIGMA 19 FACTOR"/>
    <property type="match status" value="1"/>
</dbReference>
<dbReference type="GO" id="GO:0003677">
    <property type="term" value="F:DNA binding"/>
    <property type="evidence" value="ECO:0007669"/>
    <property type="project" value="InterPro"/>
</dbReference>
<dbReference type="Pfam" id="PF04542">
    <property type="entry name" value="Sigma70_r2"/>
    <property type="match status" value="1"/>
</dbReference>
<sequence length="280" mass="31602">MKDYQNILFPYAYNILGSAEDARDAIQDVLAKYYAEPREGIANEKAYLIKSVINQAINKKQRRKLVPSSEVWLPEPVATESADANVYLKDILSYSLLVLLEKLNAKERAVFILKESFDYGHEEIADILSITEEHSRKLLSRAKARLFKPGESQRNPIHDAHTNVLLQNYIDAIRARNMDKLEALLAEDIAFYADGGGKINVVRKICTGAPEVAELLALVYHTYQLKSTIRFTEVNYQPALLFYNGSRLISCVVFDISPAGDRIVQINAVVDPEKLKNINS</sequence>
<evidence type="ECO:0000313" key="5">
    <source>
        <dbReference type="Proteomes" id="UP000607559"/>
    </source>
</evidence>
<evidence type="ECO:0000313" key="4">
    <source>
        <dbReference type="EMBL" id="GGA98438.1"/>
    </source>
</evidence>
<dbReference type="SUPFAM" id="SSF54427">
    <property type="entry name" value="NTF2-like"/>
    <property type="match status" value="1"/>
</dbReference>